<gene>
    <name evidence="2" type="ORF">DCAR_0206123</name>
</gene>
<accession>A0AAF0WD36</accession>
<dbReference type="Proteomes" id="UP000077755">
    <property type="component" value="Chromosome 2"/>
</dbReference>
<reference evidence="2" key="1">
    <citation type="journal article" date="2016" name="Nat. Genet.">
        <title>A high-quality carrot genome assembly provides new insights into carotenoid accumulation and asterid genome evolution.</title>
        <authorList>
            <person name="Iorizzo M."/>
            <person name="Ellison S."/>
            <person name="Senalik D."/>
            <person name="Zeng P."/>
            <person name="Satapoomin P."/>
            <person name="Huang J."/>
            <person name="Bowman M."/>
            <person name="Iovene M."/>
            <person name="Sanseverino W."/>
            <person name="Cavagnaro P."/>
            <person name="Yildiz M."/>
            <person name="Macko-Podgorni A."/>
            <person name="Moranska E."/>
            <person name="Grzebelus E."/>
            <person name="Grzebelus D."/>
            <person name="Ashrafi H."/>
            <person name="Zheng Z."/>
            <person name="Cheng S."/>
            <person name="Spooner D."/>
            <person name="Van Deynze A."/>
            <person name="Simon P."/>
        </authorList>
    </citation>
    <scope>NUCLEOTIDE SEQUENCE</scope>
    <source>
        <tissue evidence="2">Leaf</tissue>
    </source>
</reference>
<feature type="region of interest" description="Disordered" evidence="1">
    <location>
        <begin position="78"/>
        <end position="112"/>
    </location>
</feature>
<keyword evidence="3" id="KW-1185">Reference proteome</keyword>
<evidence type="ECO:0000313" key="3">
    <source>
        <dbReference type="Proteomes" id="UP000077755"/>
    </source>
</evidence>
<name>A0AAF0WD36_DAUCS</name>
<reference evidence="2" key="2">
    <citation type="submission" date="2022-03" db="EMBL/GenBank/DDBJ databases">
        <title>Draft title - Genomic analysis of global carrot germplasm unveils the trajectory of domestication and the origin of high carotenoid orange carrot.</title>
        <authorList>
            <person name="Iorizzo M."/>
            <person name="Ellison S."/>
            <person name="Senalik D."/>
            <person name="Macko-Podgorni A."/>
            <person name="Grzebelus D."/>
            <person name="Bostan H."/>
            <person name="Rolling W."/>
            <person name="Curaba J."/>
            <person name="Simon P."/>
        </authorList>
    </citation>
    <scope>NUCLEOTIDE SEQUENCE</scope>
    <source>
        <tissue evidence="2">Leaf</tissue>
    </source>
</reference>
<evidence type="ECO:0000256" key="1">
    <source>
        <dbReference type="SAM" id="MobiDB-lite"/>
    </source>
</evidence>
<proteinExistence type="predicted"/>
<evidence type="ECO:0000313" key="2">
    <source>
        <dbReference type="EMBL" id="WOG86904.1"/>
    </source>
</evidence>
<dbReference type="AlphaFoldDB" id="A0AAF0WD36"/>
<organism evidence="2 3">
    <name type="scientific">Daucus carota subsp. sativus</name>
    <name type="common">Carrot</name>
    <dbReference type="NCBI Taxonomy" id="79200"/>
    <lineage>
        <taxon>Eukaryota</taxon>
        <taxon>Viridiplantae</taxon>
        <taxon>Streptophyta</taxon>
        <taxon>Embryophyta</taxon>
        <taxon>Tracheophyta</taxon>
        <taxon>Spermatophyta</taxon>
        <taxon>Magnoliopsida</taxon>
        <taxon>eudicotyledons</taxon>
        <taxon>Gunneridae</taxon>
        <taxon>Pentapetalae</taxon>
        <taxon>asterids</taxon>
        <taxon>campanulids</taxon>
        <taxon>Apiales</taxon>
        <taxon>Apiaceae</taxon>
        <taxon>Apioideae</taxon>
        <taxon>Scandiceae</taxon>
        <taxon>Daucinae</taxon>
        <taxon>Daucus</taxon>
        <taxon>Daucus sect. Daucus</taxon>
    </lineage>
</organism>
<dbReference type="EMBL" id="CP093344">
    <property type="protein sequence ID" value="WOG86904.1"/>
    <property type="molecule type" value="Genomic_DNA"/>
</dbReference>
<dbReference type="KEGG" id="dcr:108207306"/>
<protein>
    <submittedName>
        <fullName evidence="2">Uncharacterized protein</fullName>
    </submittedName>
</protein>
<sequence>MQLLKVTGHLWQLHKGGVDAEVNCVAKIENLFLFVDSGGGDGGGDRGGGHGGGGGMEDAGVGLRWRRWRYDREVGATIARGGEGSGGGRSRGGGGGGGDRGRDGGGGRGGGGATVDIVIEIDDLCCTN</sequence>
<feature type="compositionally biased region" description="Gly residues" evidence="1">
    <location>
        <begin position="81"/>
        <end position="98"/>
    </location>
</feature>